<evidence type="ECO:0000256" key="2">
    <source>
        <dbReference type="ARBA" id="ARBA00004202"/>
    </source>
</evidence>
<evidence type="ECO:0000256" key="7">
    <source>
        <dbReference type="ARBA" id="ARBA00023065"/>
    </source>
</evidence>
<evidence type="ECO:0000259" key="16">
    <source>
        <dbReference type="Pfam" id="PF02823"/>
    </source>
</evidence>
<evidence type="ECO:0000256" key="3">
    <source>
        <dbReference type="ARBA" id="ARBA00005712"/>
    </source>
</evidence>
<comment type="function">
    <text evidence="1 13">Produces ATP from ADP in the presence of a proton gradient across the membrane.</text>
</comment>
<evidence type="ECO:0000256" key="12">
    <source>
        <dbReference type="ARBA" id="ARBA00031795"/>
    </source>
</evidence>
<dbReference type="SUPFAM" id="SSF51344">
    <property type="entry name" value="Epsilon subunit of F1F0-ATP synthase N-terminal domain"/>
    <property type="match status" value="1"/>
</dbReference>
<dbReference type="InterPro" id="IPR036771">
    <property type="entry name" value="ATPsynth_dsu/esu_N"/>
</dbReference>
<comment type="subunit">
    <text evidence="4 13 14">F-type ATPases have 2 components, CF(1) - the catalytic core - and CF(0) - the membrane proton channel. CF(1) has five subunits: alpha(3), beta(3), gamma(1), delta(1), epsilon(1). CF(0) has three main subunits: a, b and c.</text>
</comment>
<dbReference type="Gene3D" id="2.60.15.10">
    <property type="entry name" value="F0F1 ATP synthase delta/epsilon subunit, N-terminal"/>
    <property type="match status" value="1"/>
</dbReference>
<evidence type="ECO:0000256" key="13">
    <source>
        <dbReference type="HAMAP-Rule" id="MF_00530"/>
    </source>
</evidence>
<organism evidence="17 18">
    <name type="scientific">SAR86 cluster bacterium</name>
    <dbReference type="NCBI Taxonomy" id="2030880"/>
    <lineage>
        <taxon>Bacteria</taxon>
        <taxon>Pseudomonadati</taxon>
        <taxon>Pseudomonadota</taxon>
        <taxon>Gammaproteobacteria</taxon>
        <taxon>SAR86 cluster</taxon>
    </lineage>
</organism>
<dbReference type="HAMAP" id="MF_00530">
    <property type="entry name" value="ATP_synth_epsil_bac"/>
    <property type="match status" value="1"/>
</dbReference>
<dbReference type="Pfam" id="PF02823">
    <property type="entry name" value="ATP-synt_DE_N"/>
    <property type="match status" value="1"/>
</dbReference>
<keyword evidence="9 13" id="KW-0139">CF(1)</keyword>
<feature type="domain" description="ATP synthase F1 complex delta/epsilon subunit N-terminal" evidence="16">
    <location>
        <begin position="3"/>
        <end position="80"/>
    </location>
</feature>
<keyword evidence="6 13" id="KW-0813">Transport</keyword>
<dbReference type="NCBIfam" id="TIGR01216">
    <property type="entry name" value="ATP_synt_epsi"/>
    <property type="match status" value="1"/>
</dbReference>
<dbReference type="InterPro" id="IPR001469">
    <property type="entry name" value="ATP_synth_F1_dsu/esu"/>
</dbReference>
<dbReference type="EMBL" id="SHBL01000026">
    <property type="protein sequence ID" value="RZO23764.1"/>
    <property type="molecule type" value="Genomic_DNA"/>
</dbReference>
<evidence type="ECO:0000259" key="15">
    <source>
        <dbReference type="Pfam" id="PF00401"/>
    </source>
</evidence>
<reference evidence="17 18" key="1">
    <citation type="submission" date="2019-02" db="EMBL/GenBank/DDBJ databases">
        <title>Prokaryotic population dynamics and viral predation in marine succession experiment using metagenomics: the confinement effect.</title>
        <authorList>
            <person name="Haro-Moreno J.M."/>
            <person name="Rodriguez-Valera F."/>
            <person name="Lopez-Perez M."/>
        </authorList>
    </citation>
    <scope>NUCLEOTIDE SEQUENCE [LARGE SCALE GENOMIC DNA]</scope>
    <source>
        <strain evidence="17">MED-G166</strain>
    </source>
</reference>
<evidence type="ECO:0000256" key="14">
    <source>
        <dbReference type="RuleBase" id="RU003656"/>
    </source>
</evidence>
<dbReference type="AlphaFoldDB" id="A0A520MRC4"/>
<evidence type="ECO:0000256" key="9">
    <source>
        <dbReference type="ARBA" id="ARBA00023196"/>
    </source>
</evidence>
<evidence type="ECO:0000256" key="10">
    <source>
        <dbReference type="ARBA" id="ARBA00023310"/>
    </source>
</evidence>
<dbReference type="Pfam" id="PF00401">
    <property type="entry name" value="ATP-synt_DE"/>
    <property type="match status" value="1"/>
</dbReference>
<evidence type="ECO:0000256" key="5">
    <source>
        <dbReference type="ARBA" id="ARBA00014480"/>
    </source>
</evidence>
<dbReference type="GO" id="GO:0046933">
    <property type="term" value="F:proton-transporting ATP synthase activity, rotational mechanism"/>
    <property type="evidence" value="ECO:0007669"/>
    <property type="project" value="UniProtKB-UniRule"/>
</dbReference>
<dbReference type="PANTHER" id="PTHR13822:SF10">
    <property type="entry name" value="ATP SYNTHASE EPSILON CHAIN, CHLOROPLASTIC"/>
    <property type="match status" value="1"/>
</dbReference>
<dbReference type="InterPro" id="IPR020546">
    <property type="entry name" value="ATP_synth_F1_dsu/esu_N"/>
</dbReference>
<comment type="similarity">
    <text evidence="3 13 14">Belongs to the ATPase epsilon chain family.</text>
</comment>
<evidence type="ECO:0000256" key="1">
    <source>
        <dbReference type="ARBA" id="ARBA00003543"/>
    </source>
</evidence>
<accession>A0A520MRC4</accession>
<dbReference type="Proteomes" id="UP000320146">
    <property type="component" value="Unassembled WGS sequence"/>
</dbReference>
<dbReference type="NCBIfam" id="NF001847">
    <property type="entry name" value="PRK00571.1-4"/>
    <property type="match status" value="1"/>
</dbReference>
<dbReference type="GO" id="GO:0005524">
    <property type="term" value="F:ATP binding"/>
    <property type="evidence" value="ECO:0007669"/>
    <property type="project" value="UniProtKB-UniRule"/>
</dbReference>
<keyword evidence="13" id="KW-1003">Cell membrane</keyword>
<dbReference type="CDD" id="cd12152">
    <property type="entry name" value="F1-ATPase_delta"/>
    <property type="match status" value="1"/>
</dbReference>
<sequence>MINISFISQEKTLFEGQAQMVVMDGKEGQLGIVKGHSPLLAILKPGPVRMITAEKEEVFFTEGGFAEVQPESITILVDAAQRADDLDEAKILKAKEEAEKLLKDKGDQKDFAEASSQLTQSLSQLRAIEALKKNIKLKK</sequence>
<dbReference type="GO" id="GO:0045259">
    <property type="term" value="C:proton-transporting ATP synthase complex"/>
    <property type="evidence" value="ECO:0007669"/>
    <property type="project" value="UniProtKB-KW"/>
</dbReference>
<comment type="subcellular location">
    <subcellularLocation>
        <location evidence="2 13">Cell membrane</location>
        <topology evidence="2 13">Peripheral membrane protein</topology>
    </subcellularLocation>
</comment>
<comment type="caution">
    <text evidence="17">The sequence shown here is derived from an EMBL/GenBank/DDBJ whole genome shotgun (WGS) entry which is preliminary data.</text>
</comment>
<evidence type="ECO:0000256" key="11">
    <source>
        <dbReference type="ARBA" id="ARBA00030215"/>
    </source>
</evidence>
<evidence type="ECO:0000256" key="8">
    <source>
        <dbReference type="ARBA" id="ARBA00023136"/>
    </source>
</evidence>
<dbReference type="SUPFAM" id="SSF46604">
    <property type="entry name" value="Epsilon subunit of F1F0-ATP synthase C-terminal domain"/>
    <property type="match status" value="1"/>
</dbReference>
<keyword evidence="10 13" id="KW-0066">ATP synthesis</keyword>
<gene>
    <name evidence="13" type="primary">atpC</name>
    <name evidence="17" type="ORF">EVA99_03245</name>
</gene>
<evidence type="ECO:0000313" key="17">
    <source>
        <dbReference type="EMBL" id="RZO23764.1"/>
    </source>
</evidence>
<proteinExistence type="inferred from homology"/>
<protein>
    <recommendedName>
        <fullName evidence="5 13">ATP synthase epsilon chain</fullName>
    </recommendedName>
    <alternativeName>
        <fullName evidence="12 13">ATP synthase F1 sector epsilon subunit</fullName>
    </alternativeName>
    <alternativeName>
        <fullName evidence="11 13">F-ATPase epsilon subunit</fullName>
    </alternativeName>
</protein>
<evidence type="ECO:0000256" key="6">
    <source>
        <dbReference type="ARBA" id="ARBA00022448"/>
    </source>
</evidence>
<dbReference type="GO" id="GO:0005886">
    <property type="term" value="C:plasma membrane"/>
    <property type="evidence" value="ECO:0007669"/>
    <property type="project" value="UniProtKB-SubCell"/>
</dbReference>
<dbReference type="InterPro" id="IPR036794">
    <property type="entry name" value="ATP_F1_dsu/esu_C_sf"/>
</dbReference>
<evidence type="ECO:0000313" key="18">
    <source>
        <dbReference type="Proteomes" id="UP000320146"/>
    </source>
</evidence>
<dbReference type="Gene3D" id="1.20.5.440">
    <property type="entry name" value="ATP synthase delta/epsilon subunit, C-terminal domain"/>
    <property type="match status" value="1"/>
</dbReference>
<evidence type="ECO:0000256" key="4">
    <source>
        <dbReference type="ARBA" id="ARBA00011648"/>
    </source>
</evidence>
<feature type="domain" description="ATP synthase epsilon subunit C-terminal" evidence="15">
    <location>
        <begin position="84"/>
        <end position="129"/>
    </location>
</feature>
<dbReference type="PANTHER" id="PTHR13822">
    <property type="entry name" value="ATP SYNTHASE DELTA/EPSILON CHAIN"/>
    <property type="match status" value="1"/>
</dbReference>
<dbReference type="InterPro" id="IPR020547">
    <property type="entry name" value="ATP_synth_F1_esu_C"/>
</dbReference>
<keyword evidence="13" id="KW-0375">Hydrogen ion transport</keyword>
<keyword evidence="7 13" id="KW-0406">Ion transport</keyword>
<keyword evidence="8 13" id="KW-0472">Membrane</keyword>
<name>A0A520MRC4_9GAMM</name>